<dbReference type="Gene3D" id="3.30.390.130">
    <property type="match status" value="1"/>
</dbReference>
<feature type="compositionally biased region" description="Polar residues" evidence="10">
    <location>
        <begin position="63"/>
        <end position="86"/>
    </location>
</feature>
<dbReference type="Pfam" id="PF18102">
    <property type="entry name" value="DTC"/>
    <property type="match status" value="1"/>
</dbReference>
<dbReference type="InterPro" id="IPR039399">
    <property type="entry name" value="Deltex_C_sf"/>
</dbReference>
<dbReference type="GO" id="GO:0061630">
    <property type="term" value="F:ubiquitin protein ligase activity"/>
    <property type="evidence" value="ECO:0007669"/>
    <property type="project" value="UniProtKB-UniRule"/>
</dbReference>
<dbReference type="InterPro" id="IPR017907">
    <property type="entry name" value="Znf_RING_CS"/>
</dbReference>
<name>A0A6J8BYY9_MYTCO</name>
<evidence type="ECO:0000313" key="14">
    <source>
        <dbReference type="Proteomes" id="UP000507470"/>
    </source>
</evidence>
<comment type="pathway">
    <text evidence="2 9">Protein modification; protein ubiquitination.</text>
</comment>
<keyword evidence="9" id="KW-0963">Cytoplasm</keyword>
<keyword evidence="6 8" id="KW-0863">Zinc-finger</keyword>
<dbReference type="InterPro" id="IPR013083">
    <property type="entry name" value="Znf_RING/FYVE/PHD"/>
</dbReference>
<proteinExistence type="inferred from homology"/>
<organism evidence="13 14">
    <name type="scientific">Mytilus coruscus</name>
    <name type="common">Sea mussel</name>
    <dbReference type="NCBI Taxonomy" id="42192"/>
    <lineage>
        <taxon>Eukaryota</taxon>
        <taxon>Metazoa</taxon>
        <taxon>Spiralia</taxon>
        <taxon>Lophotrochozoa</taxon>
        <taxon>Mollusca</taxon>
        <taxon>Bivalvia</taxon>
        <taxon>Autobranchia</taxon>
        <taxon>Pteriomorphia</taxon>
        <taxon>Mytilida</taxon>
        <taxon>Mytiloidea</taxon>
        <taxon>Mytilidae</taxon>
        <taxon>Mytilinae</taxon>
        <taxon>Mytilus</taxon>
    </lineage>
</organism>
<reference evidence="13 14" key="1">
    <citation type="submission" date="2020-06" db="EMBL/GenBank/DDBJ databases">
        <authorList>
            <person name="Li R."/>
            <person name="Bekaert M."/>
        </authorList>
    </citation>
    <scope>NUCLEOTIDE SEQUENCE [LARGE SCALE GENOMIC DNA]</scope>
    <source>
        <strain evidence="14">wild</strain>
    </source>
</reference>
<dbReference type="SUPFAM" id="SSF57850">
    <property type="entry name" value="RING/U-box"/>
    <property type="match status" value="1"/>
</dbReference>
<feature type="domain" description="Macro" evidence="12">
    <location>
        <begin position="399"/>
        <end position="587"/>
    </location>
</feature>
<dbReference type="GO" id="GO:0007219">
    <property type="term" value="P:Notch signaling pathway"/>
    <property type="evidence" value="ECO:0007669"/>
    <property type="project" value="InterPro"/>
</dbReference>
<feature type="compositionally biased region" description="Polar residues" evidence="10">
    <location>
        <begin position="276"/>
        <end position="301"/>
    </location>
</feature>
<keyword evidence="13" id="KW-0012">Acyltransferase</keyword>
<feature type="compositionally biased region" description="Polar residues" evidence="10">
    <location>
        <begin position="336"/>
        <end position="349"/>
    </location>
</feature>
<comment type="catalytic activity">
    <reaction evidence="1 9">
        <text>S-ubiquitinyl-[E2 ubiquitin-conjugating enzyme]-L-cysteine + [acceptor protein]-L-lysine = [E2 ubiquitin-conjugating enzyme]-L-cysteine + N(6)-ubiquitinyl-[acceptor protein]-L-lysine.</text>
        <dbReference type="EC" id="2.3.2.27"/>
    </reaction>
</comment>
<dbReference type="GO" id="GO:0016567">
    <property type="term" value="P:protein ubiquitination"/>
    <property type="evidence" value="ECO:0007669"/>
    <property type="project" value="UniProtKB-UniRule"/>
</dbReference>
<accession>A0A6J8BYY9</accession>
<dbReference type="PROSITE" id="PS50089">
    <property type="entry name" value="ZF_RING_2"/>
    <property type="match status" value="1"/>
</dbReference>
<dbReference type="GO" id="GO:0008270">
    <property type="term" value="F:zinc ion binding"/>
    <property type="evidence" value="ECO:0007669"/>
    <property type="project" value="UniProtKB-KW"/>
</dbReference>
<evidence type="ECO:0000259" key="12">
    <source>
        <dbReference type="PROSITE" id="PS51154"/>
    </source>
</evidence>
<feature type="region of interest" description="Disordered" evidence="10">
    <location>
        <begin position="336"/>
        <end position="355"/>
    </location>
</feature>
<keyword evidence="7 9" id="KW-0862">Zinc</keyword>
<evidence type="ECO:0000313" key="13">
    <source>
        <dbReference type="EMBL" id="CAC5388140.1"/>
    </source>
</evidence>
<keyword evidence="4 9" id="KW-0808">Transferase</keyword>
<dbReference type="InterPro" id="IPR002589">
    <property type="entry name" value="Macro_dom"/>
</dbReference>
<evidence type="ECO:0000256" key="9">
    <source>
        <dbReference type="RuleBase" id="RU367105"/>
    </source>
</evidence>
<dbReference type="InterPro" id="IPR039398">
    <property type="entry name" value="Deltex_fam"/>
</dbReference>
<comment type="similarity">
    <text evidence="3 9">Belongs to the Deltex family.</text>
</comment>
<dbReference type="InterPro" id="IPR043472">
    <property type="entry name" value="Macro_dom-like"/>
</dbReference>
<dbReference type="PROSITE" id="PS51154">
    <property type="entry name" value="MACRO"/>
    <property type="match status" value="1"/>
</dbReference>
<dbReference type="GO" id="GO:0005737">
    <property type="term" value="C:cytoplasm"/>
    <property type="evidence" value="ECO:0007669"/>
    <property type="project" value="UniProtKB-SubCell"/>
</dbReference>
<comment type="subcellular location">
    <subcellularLocation>
        <location evidence="9">Cytoplasm</location>
    </subcellularLocation>
</comment>
<dbReference type="UniPathway" id="UPA00143"/>
<feature type="region of interest" description="Disordered" evidence="10">
    <location>
        <begin position="267"/>
        <end position="329"/>
    </location>
</feature>
<dbReference type="Gene3D" id="3.40.220.10">
    <property type="entry name" value="Leucine Aminopeptidase, subunit E, domain 1"/>
    <property type="match status" value="1"/>
</dbReference>
<dbReference type="InterPro" id="IPR039396">
    <property type="entry name" value="Deltex_C"/>
</dbReference>
<dbReference type="SUPFAM" id="SSF52949">
    <property type="entry name" value="Macro domain-like"/>
    <property type="match status" value="1"/>
</dbReference>
<dbReference type="Pfam" id="PF13639">
    <property type="entry name" value="zf-RING_2"/>
    <property type="match status" value="1"/>
</dbReference>
<protein>
    <recommendedName>
        <fullName evidence="9">E3 ubiquitin-protein ligase</fullName>
        <ecNumber evidence="9">2.3.2.27</ecNumber>
    </recommendedName>
</protein>
<feature type="domain" description="RING-type" evidence="11">
    <location>
        <begin position="621"/>
        <end position="662"/>
    </location>
</feature>
<evidence type="ECO:0000256" key="4">
    <source>
        <dbReference type="ARBA" id="ARBA00022679"/>
    </source>
</evidence>
<dbReference type="EC" id="2.3.2.27" evidence="9"/>
<dbReference type="AlphaFoldDB" id="A0A6J8BYY9"/>
<evidence type="ECO:0000256" key="10">
    <source>
        <dbReference type="SAM" id="MobiDB-lite"/>
    </source>
</evidence>
<evidence type="ECO:0000256" key="1">
    <source>
        <dbReference type="ARBA" id="ARBA00000900"/>
    </source>
</evidence>
<evidence type="ECO:0000256" key="3">
    <source>
        <dbReference type="ARBA" id="ARBA00009413"/>
    </source>
</evidence>
<dbReference type="SMART" id="SM00184">
    <property type="entry name" value="RING"/>
    <property type="match status" value="1"/>
</dbReference>
<dbReference type="PANTHER" id="PTHR12622">
    <property type="entry name" value="DELTEX-RELATED"/>
    <property type="match status" value="1"/>
</dbReference>
<dbReference type="Proteomes" id="UP000507470">
    <property type="component" value="Unassembled WGS sequence"/>
</dbReference>
<dbReference type="CDD" id="cd09633">
    <property type="entry name" value="Deltex_C"/>
    <property type="match status" value="1"/>
</dbReference>
<dbReference type="Gene3D" id="3.30.40.10">
    <property type="entry name" value="Zinc/RING finger domain, C3HC4 (zinc finger)"/>
    <property type="match status" value="1"/>
</dbReference>
<evidence type="ECO:0000256" key="5">
    <source>
        <dbReference type="ARBA" id="ARBA00022723"/>
    </source>
</evidence>
<keyword evidence="5 9" id="KW-0479">Metal-binding</keyword>
<keyword evidence="14" id="KW-1185">Reference proteome</keyword>
<feature type="region of interest" description="Disordered" evidence="10">
    <location>
        <begin position="205"/>
        <end position="227"/>
    </location>
</feature>
<feature type="compositionally biased region" description="Polar residues" evidence="10">
    <location>
        <begin position="308"/>
        <end position="329"/>
    </location>
</feature>
<dbReference type="InterPro" id="IPR001841">
    <property type="entry name" value="Znf_RING"/>
</dbReference>
<feature type="compositionally biased region" description="Polar residues" evidence="10">
    <location>
        <begin position="18"/>
        <end position="32"/>
    </location>
</feature>
<evidence type="ECO:0000256" key="7">
    <source>
        <dbReference type="ARBA" id="ARBA00022833"/>
    </source>
</evidence>
<dbReference type="OrthoDB" id="527344at2759"/>
<evidence type="ECO:0000256" key="2">
    <source>
        <dbReference type="ARBA" id="ARBA00004906"/>
    </source>
</evidence>
<dbReference type="Pfam" id="PF01661">
    <property type="entry name" value="Macro"/>
    <property type="match status" value="1"/>
</dbReference>
<evidence type="ECO:0000256" key="8">
    <source>
        <dbReference type="PROSITE-ProRule" id="PRU00175"/>
    </source>
</evidence>
<dbReference type="PROSITE" id="PS00518">
    <property type="entry name" value="ZF_RING_1"/>
    <property type="match status" value="1"/>
</dbReference>
<feature type="region of interest" description="Disordered" evidence="10">
    <location>
        <begin position="13"/>
        <end position="99"/>
    </location>
</feature>
<gene>
    <name evidence="13" type="ORF">MCOR_23419</name>
</gene>
<dbReference type="SMART" id="SM00506">
    <property type="entry name" value="A1pp"/>
    <property type="match status" value="1"/>
</dbReference>
<evidence type="ECO:0000256" key="6">
    <source>
        <dbReference type="ARBA" id="ARBA00022771"/>
    </source>
</evidence>
<evidence type="ECO:0000259" key="11">
    <source>
        <dbReference type="PROSITE" id="PS50089"/>
    </source>
</evidence>
<sequence>MNARLSIQNAVFGEGINNPVNPSQAKTVSSIKKPNHKKSQEKFAASTTTTTSGVKRDHKDNNSRSLTNASQQLNRRIAENPQNGNPTAKDLQKKGNNIQISIPGCPVDSLTHSMMEKPNVIKKPITTESDEKTTDEKSSIVAPLPTTISDKSDIPNKFYIDSRSADGIAPTSSHDDDFLSLIGRADGRVSELDLRNEGVTSVRTTTASETSNASGLRNIKSTNSTMATGGTENEAIVQDIKFEQTMTDGGRRSTENEEIVQDIIFEQTMTDGGGRSSQNLSSPDSGKNGTCGQTGLFQSFSHPGVNISEKQTPTNIARSLSKPEGSSNSLIARLSVNSNKQSKVGTSPTAKRKSVKRKVLDALKGILEHGNASDTSLGAKPKLSSTATKLSFNTNAEMNPAKNSISCSITEIIVSKDSIADLDVDVIVSSEDSAIQSGGMVAKTIAEKGGHLQEVCKDCLRKMCSTIAYWTFQPTPATEKLKCKHIFHAVVPQFSIQNQDKWTYGLRSLLQNILSRTEFMGYESLGVPIIGTGKNGAPTDFVIDLICESVNQLSPYKTSTNGLKTVIIVHPDKRVRQIIEERVKLLRNDASKETTKIPHKTTKGNGKKYIRNVEDRKTDKCPICLEEMAGSKLRQLSRCNHIFCKKCLEECFKRMPTCPVCNMVYGELTGNQPEGIMMECFQNDVHLPGYKDCGLIKIFYSFLGGKQLKGHPNPGKSYEGTKRIAYLPDNSEGQKVHRLLRRAFQQRILFTIGSSRTTGKEDVVTWNDVHHKTRIDGGPARFGYPDPEYISRVLDELAAKGITEE</sequence>
<dbReference type="EMBL" id="CACVKT020004142">
    <property type="protein sequence ID" value="CAC5388140.1"/>
    <property type="molecule type" value="Genomic_DNA"/>
</dbReference>